<gene>
    <name evidence="5" type="ORF">RG540_CH44070</name>
</gene>
<dbReference type="AlphaFoldDB" id="A0A068SWF0"/>
<dbReference type="PANTHER" id="PTHR33164:SF95">
    <property type="entry name" value="TRANSCRIPTIONAL REGULATOR"/>
    <property type="match status" value="1"/>
</dbReference>
<dbReference type="HOGENOM" id="CLU_083287_4_0_5"/>
<evidence type="ECO:0000256" key="1">
    <source>
        <dbReference type="ARBA" id="ARBA00023015"/>
    </source>
</evidence>
<dbReference type="InterPro" id="IPR036388">
    <property type="entry name" value="WH-like_DNA-bd_sf"/>
</dbReference>
<accession>A0A068SWF0</accession>
<dbReference type="InterPro" id="IPR036390">
    <property type="entry name" value="WH_DNA-bd_sf"/>
</dbReference>
<name>A0A068SWF0_NEOGA</name>
<evidence type="ECO:0000313" key="5">
    <source>
        <dbReference type="EMBL" id="CDN50548.1"/>
    </source>
</evidence>
<dbReference type="PRINTS" id="PR00598">
    <property type="entry name" value="HTHMARR"/>
</dbReference>
<proteinExistence type="predicted"/>
<dbReference type="InterPro" id="IPR000835">
    <property type="entry name" value="HTH_MarR-typ"/>
</dbReference>
<keyword evidence="1" id="KW-0805">Transcription regulation</keyword>
<dbReference type="GO" id="GO:0003677">
    <property type="term" value="F:DNA binding"/>
    <property type="evidence" value="ECO:0007669"/>
    <property type="project" value="UniProtKB-KW"/>
</dbReference>
<dbReference type="PANTHER" id="PTHR33164">
    <property type="entry name" value="TRANSCRIPTIONAL REGULATOR, MARR FAMILY"/>
    <property type="match status" value="1"/>
</dbReference>
<keyword evidence="2" id="KW-0238">DNA-binding</keyword>
<dbReference type="Pfam" id="PF01047">
    <property type="entry name" value="MarR"/>
    <property type="match status" value="1"/>
</dbReference>
<dbReference type="SMART" id="SM00347">
    <property type="entry name" value="HTH_MARR"/>
    <property type="match status" value="1"/>
</dbReference>
<dbReference type="KEGG" id="ngg:RG540_CH44070"/>
<protein>
    <submittedName>
        <fullName evidence="5">Transcriptional regulator, MarR family</fullName>
    </submittedName>
</protein>
<evidence type="ECO:0000313" key="6">
    <source>
        <dbReference type="Proteomes" id="UP000028181"/>
    </source>
</evidence>
<dbReference type="InterPro" id="IPR039422">
    <property type="entry name" value="MarR/SlyA-like"/>
</dbReference>
<dbReference type="SUPFAM" id="SSF46785">
    <property type="entry name" value="Winged helix' DNA-binding domain"/>
    <property type="match status" value="1"/>
</dbReference>
<evidence type="ECO:0000256" key="2">
    <source>
        <dbReference type="ARBA" id="ARBA00023125"/>
    </source>
</evidence>
<reference evidence="6" key="1">
    <citation type="journal article" date="2014" name="BMC Genomics">
        <title>Genome sequencing of two Neorhizobium galegae strains reveals a noeT gene responsible for the unusual acetylation of the nodulation factors.</title>
        <authorList>
            <person name="Osterman J."/>
            <person name="Marsh J."/>
            <person name="Laine P.K."/>
            <person name="Zeng Z."/>
            <person name="Alatalo E."/>
            <person name="Sullivan J.T."/>
            <person name="Young J.P."/>
            <person name="Thomas-Oates J."/>
            <person name="Paulin L."/>
            <person name="Lindstrom K."/>
        </authorList>
    </citation>
    <scope>NUCLEOTIDE SEQUENCE [LARGE SCALE GENOMIC DNA]</scope>
    <source>
        <strain evidence="6">HAMBI 540</strain>
    </source>
</reference>
<feature type="domain" description="HTH marR-type" evidence="4">
    <location>
        <begin position="40"/>
        <end position="171"/>
    </location>
</feature>
<evidence type="ECO:0000259" key="4">
    <source>
        <dbReference type="PROSITE" id="PS50995"/>
    </source>
</evidence>
<evidence type="ECO:0000256" key="3">
    <source>
        <dbReference type="ARBA" id="ARBA00023163"/>
    </source>
</evidence>
<dbReference type="Proteomes" id="UP000028181">
    <property type="component" value="Chromosome I"/>
</dbReference>
<dbReference type="eggNOG" id="COG1846">
    <property type="taxonomic scope" value="Bacteria"/>
</dbReference>
<dbReference type="GO" id="GO:0006950">
    <property type="term" value="P:response to stress"/>
    <property type="evidence" value="ECO:0007669"/>
    <property type="project" value="TreeGrafter"/>
</dbReference>
<dbReference type="PATRIC" id="fig|1028800.3.peg.4463"/>
<dbReference type="GO" id="GO:0003700">
    <property type="term" value="F:DNA-binding transcription factor activity"/>
    <property type="evidence" value="ECO:0007669"/>
    <property type="project" value="InterPro"/>
</dbReference>
<dbReference type="Gene3D" id="1.10.10.10">
    <property type="entry name" value="Winged helix-like DNA-binding domain superfamily/Winged helix DNA-binding domain"/>
    <property type="match status" value="1"/>
</dbReference>
<keyword evidence="3" id="KW-0804">Transcription</keyword>
<dbReference type="PROSITE" id="PS01117">
    <property type="entry name" value="HTH_MARR_1"/>
    <property type="match status" value="1"/>
</dbReference>
<dbReference type="FunFam" id="1.10.10.10:FF:000576">
    <property type="entry name" value="Transcriptional regulator HosA"/>
    <property type="match status" value="1"/>
</dbReference>
<dbReference type="PROSITE" id="PS50995">
    <property type="entry name" value="HTH_MARR_2"/>
    <property type="match status" value="1"/>
</dbReference>
<sequence length="194" mass="20997">MASAEMDSADPILISILIISIRVKLAMVLESLVKDNDDMPGHLARRFQQIAVAVFHAEVEQAGYDLTPVQYAALAAISTNPGIDQVTLAGLIAYDRTTITGVIDRLVQKGLLVRNASTKDRRARELQITDEGRKTLDGIAPAVEAAQELMVRGLTAEETDELLRLLRKAIAAGNELSRAPLREVSDAAKTKPVT</sequence>
<dbReference type="EMBL" id="HG938353">
    <property type="protein sequence ID" value="CDN50548.1"/>
    <property type="molecule type" value="Genomic_DNA"/>
</dbReference>
<organism evidence="5 6">
    <name type="scientific">Neorhizobium galegae bv. orientalis str. HAMBI 540</name>
    <dbReference type="NCBI Taxonomy" id="1028800"/>
    <lineage>
        <taxon>Bacteria</taxon>
        <taxon>Pseudomonadati</taxon>
        <taxon>Pseudomonadota</taxon>
        <taxon>Alphaproteobacteria</taxon>
        <taxon>Hyphomicrobiales</taxon>
        <taxon>Rhizobiaceae</taxon>
        <taxon>Rhizobium/Agrobacterium group</taxon>
        <taxon>Neorhizobium</taxon>
    </lineage>
</organism>
<dbReference type="InterPro" id="IPR023187">
    <property type="entry name" value="Tscrpt_reg_MarR-type_CS"/>
</dbReference>
<keyword evidence="6" id="KW-1185">Reference proteome</keyword>